<evidence type="ECO:0000256" key="5">
    <source>
        <dbReference type="ARBA" id="ARBA00022989"/>
    </source>
</evidence>
<evidence type="ECO:0000256" key="7">
    <source>
        <dbReference type="SAM" id="MobiDB-lite"/>
    </source>
</evidence>
<gene>
    <name evidence="9" type="primary">YEA4</name>
    <name evidence="9" type="ORF">HK105_200525</name>
</gene>
<feature type="transmembrane region" description="Helical" evidence="8">
    <location>
        <begin position="354"/>
        <end position="372"/>
    </location>
</feature>
<organism evidence="9 10">
    <name type="scientific">Polyrhizophydium stewartii</name>
    <dbReference type="NCBI Taxonomy" id="2732419"/>
    <lineage>
        <taxon>Eukaryota</taxon>
        <taxon>Fungi</taxon>
        <taxon>Fungi incertae sedis</taxon>
        <taxon>Chytridiomycota</taxon>
        <taxon>Chytridiomycota incertae sedis</taxon>
        <taxon>Chytridiomycetes</taxon>
        <taxon>Rhizophydiales</taxon>
        <taxon>Rhizophydiales incertae sedis</taxon>
        <taxon>Polyrhizophydium</taxon>
    </lineage>
</organism>
<dbReference type="PROSITE" id="PS51257">
    <property type="entry name" value="PROKAR_LIPOPROTEIN"/>
    <property type="match status" value="1"/>
</dbReference>
<keyword evidence="3" id="KW-0762">Sugar transport</keyword>
<keyword evidence="4 8" id="KW-0812">Transmembrane</keyword>
<keyword evidence="2" id="KW-0813">Transport</keyword>
<evidence type="ECO:0000256" key="2">
    <source>
        <dbReference type="ARBA" id="ARBA00022448"/>
    </source>
</evidence>
<evidence type="ECO:0000313" key="10">
    <source>
        <dbReference type="Proteomes" id="UP001527925"/>
    </source>
</evidence>
<keyword evidence="5 8" id="KW-1133">Transmembrane helix</keyword>
<feature type="transmembrane region" description="Helical" evidence="8">
    <location>
        <begin position="130"/>
        <end position="148"/>
    </location>
</feature>
<feature type="transmembrane region" description="Helical" evidence="8">
    <location>
        <begin position="157"/>
        <end position="175"/>
    </location>
</feature>
<feature type="transmembrane region" description="Helical" evidence="8">
    <location>
        <begin position="12"/>
        <end position="32"/>
    </location>
</feature>
<comment type="caution">
    <text evidence="9">The sequence shown here is derived from an EMBL/GenBank/DDBJ whole genome shotgun (WGS) entry which is preliminary data.</text>
</comment>
<dbReference type="PANTHER" id="PTHR10778">
    <property type="entry name" value="SOLUTE CARRIER FAMILY 35 MEMBER B"/>
    <property type="match status" value="1"/>
</dbReference>
<feature type="transmembrane region" description="Helical" evidence="8">
    <location>
        <begin position="187"/>
        <end position="206"/>
    </location>
</feature>
<keyword evidence="10" id="KW-1185">Reference proteome</keyword>
<protein>
    <submittedName>
        <fullName evidence="9">Golgi uridine diphosphate-N-acetylglucosamine transporter</fullName>
    </submittedName>
</protein>
<dbReference type="PANTHER" id="PTHR10778:SF4">
    <property type="entry name" value="NUCLEOTIDE SUGAR TRANSPORTER SLC35B4"/>
    <property type="match status" value="1"/>
</dbReference>
<evidence type="ECO:0000256" key="3">
    <source>
        <dbReference type="ARBA" id="ARBA00022597"/>
    </source>
</evidence>
<feature type="transmembrane region" description="Helical" evidence="8">
    <location>
        <begin position="102"/>
        <end position="124"/>
    </location>
</feature>
<dbReference type="Gene3D" id="1.10.3730.20">
    <property type="match status" value="1"/>
</dbReference>
<dbReference type="SUPFAM" id="SSF103481">
    <property type="entry name" value="Multidrug resistance efflux transporter EmrE"/>
    <property type="match status" value="1"/>
</dbReference>
<feature type="region of interest" description="Disordered" evidence="7">
    <location>
        <begin position="374"/>
        <end position="404"/>
    </location>
</feature>
<keyword evidence="6 8" id="KW-0472">Membrane</keyword>
<evidence type="ECO:0000256" key="1">
    <source>
        <dbReference type="ARBA" id="ARBA00004127"/>
    </source>
</evidence>
<feature type="compositionally biased region" description="Polar residues" evidence="7">
    <location>
        <begin position="374"/>
        <end position="386"/>
    </location>
</feature>
<sequence length="404" mass="43955">MALDAKKLPPVVLAAAPLLFVREWVVVGLLIFGGCCTNVYTLEVLVKSAPQSGNLITFAQFLLVALEGLISNLEFGRGGAADSGRPVWPVRLRKRVIPMSRWLGMVVLFLVVSILNNYALGFSISMPVHIIFRSGSLLVSMLLSWGLFKKSFSHSQIFGVVLVTIGIVLATLRTSSSGPSTTPDAPASVWLTGILVLTLALVLACFLGQMQQHTYTQYGQQWREGLFYTHALALPAFLLFAGDLRRQIQDYNASPLVSVGDMIAPWLPGVLSRSLWRLLGGDALRQVFVPQMWIYLTWNVLTQYVCISGVHKLSSMATAVTLNLASFAAHAVLTVRKFVSLILSVMLFNNTFTTQNWIGAAAVFIGTLVYSLSKSPPPTASAQQQGAEPARSPAHGSAHKLKRD</sequence>
<evidence type="ECO:0000256" key="8">
    <source>
        <dbReference type="SAM" id="Phobius"/>
    </source>
</evidence>
<reference evidence="9 10" key="1">
    <citation type="submission" date="2023-09" db="EMBL/GenBank/DDBJ databases">
        <title>Pangenome analysis of Batrachochytrium dendrobatidis and related Chytrids.</title>
        <authorList>
            <person name="Yacoub M.N."/>
            <person name="Stajich J.E."/>
            <person name="James T.Y."/>
        </authorList>
    </citation>
    <scope>NUCLEOTIDE SEQUENCE [LARGE SCALE GENOMIC DNA]</scope>
    <source>
        <strain evidence="9 10">JEL0888</strain>
    </source>
</reference>
<dbReference type="Proteomes" id="UP001527925">
    <property type="component" value="Unassembled WGS sequence"/>
</dbReference>
<dbReference type="InterPro" id="IPR037185">
    <property type="entry name" value="EmrE-like"/>
</dbReference>
<accession>A0ABR4NJA2</accession>
<dbReference type="InterPro" id="IPR013657">
    <property type="entry name" value="SCL35B1-4/HUT1"/>
</dbReference>
<dbReference type="EMBL" id="JADGIZ020000002">
    <property type="protein sequence ID" value="KAL2919613.1"/>
    <property type="molecule type" value="Genomic_DNA"/>
</dbReference>
<feature type="transmembrane region" description="Helical" evidence="8">
    <location>
        <begin position="322"/>
        <end position="348"/>
    </location>
</feature>
<evidence type="ECO:0000256" key="4">
    <source>
        <dbReference type="ARBA" id="ARBA00022692"/>
    </source>
</evidence>
<evidence type="ECO:0000256" key="6">
    <source>
        <dbReference type="ARBA" id="ARBA00023136"/>
    </source>
</evidence>
<dbReference type="Pfam" id="PF08449">
    <property type="entry name" value="UAA"/>
    <property type="match status" value="1"/>
</dbReference>
<evidence type="ECO:0000313" key="9">
    <source>
        <dbReference type="EMBL" id="KAL2919613.1"/>
    </source>
</evidence>
<name>A0ABR4NJA2_9FUNG</name>
<comment type="subcellular location">
    <subcellularLocation>
        <location evidence="1">Endomembrane system</location>
        <topology evidence="1">Multi-pass membrane protein</topology>
    </subcellularLocation>
</comment>
<proteinExistence type="predicted"/>